<sequence length="339" mass="37265">MMAHPTPEETLQLGMEMTRAQIIDRFGGRPQGAISPSRTTATVVVLTGHRPLNDPTHPVDGFTPDGILHLTGEGSRGDQEMKQANKALLNAKAEGRVVLVFHAISGTRSRKTYRYIGQFELDAEQPYYLTDAADPNGGTRRVIVFRLKPVGEHADGIPQLPEITPPPSTTLLTPARTERMTAYLAEPIDSEPLGDIGIYVDSARIHRLAEPYGERVRPRTTIVRREASLTAAFAAHLQRLGHQVVRRQINVPGVRNPFITDLMDDTTNTLYEVKNSASRGEIRTAIGQLLDFQRFLDAPALGVVLPSEPYPDLIDLCTGLSIEVIWPVPDTGGFTSSKH</sequence>
<accession>A0A7W7SFF3</accession>
<evidence type="ECO:0000259" key="1">
    <source>
        <dbReference type="Pfam" id="PF26348"/>
    </source>
</evidence>
<protein>
    <recommendedName>
        <fullName evidence="1">ScoMcrA-like SRA domain-containing protein</fullName>
    </recommendedName>
</protein>
<dbReference type="InterPro" id="IPR058712">
    <property type="entry name" value="SRA_ScoMcrA"/>
</dbReference>
<dbReference type="AlphaFoldDB" id="A0A7W7SFF3"/>
<evidence type="ECO:0000313" key="2">
    <source>
        <dbReference type="EMBL" id="MBB4949460.1"/>
    </source>
</evidence>
<dbReference type="Proteomes" id="UP000573327">
    <property type="component" value="Unassembled WGS sequence"/>
</dbReference>
<comment type="caution">
    <text evidence="2">The sequence shown here is derived from an EMBL/GenBank/DDBJ whole genome shotgun (WGS) entry which is preliminary data.</text>
</comment>
<dbReference type="EMBL" id="JACHJR010000001">
    <property type="protein sequence ID" value="MBB4949460.1"/>
    <property type="molecule type" value="Genomic_DNA"/>
</dbReference>
<dbReference type="Pfam" id="PF26348">
    <property type="entry name" value="SRA_ScoMcrA"/>
    <property type="match status" value="1"/>
</dbReference>
<organism evidence="2 3">
    <name type="scientific">Kitasatospora gansuensis</name>
    <dbReference type="NCBI Taxonomy" id="258050"/>
    <lineage>
        <taxon>Bacteria</taxon>
        <taxon>Bacillati</taxon>
        <taxon>Actinomycetota</taxon>
        <taxon>Actinomycetes</taxon>
        <taxon>Kitasatosporales</taxon>
        <taxon>Streptomycetaceae</taxon>
        <taxon>Kitasatospora</taxon>
    </lineage>
</organism>
<proteinExistence type="predicted"/>
<evidence type="ECO:0000313" key="3">
    <source>
        <dbReference type="Proteomes" id="UP000573327"/>
    </source>
</evidence>
<dbReference type="RefSeq" id="WP_184919818.1">
    <property type="nucleotide sequence ID" value="NZ_JACHJR010000001.1"/>
</dbReference>
<keyword evidence="3" id="KW-1185">Reference proteome</keyword>
<feature type="domain" description="ScoMcrA-like SRA" evidence="1">
    <location>
        <begin position="18"/>
        <end position="152"/>
    </location>
</feature>
<reference evidence="2 3" key="1">
    <citation type="submission" date="2020-08" db="EMBL/GenBank/DDBJ databases">
        <title>Sequencing the genomes of 1000 actinobacteria strains.</title>
        <authorList>
            <person name="Klenk H.-P."/>
        </authorList>
    </citation>
    <scope>NUCLEOTIDE SEQUENCE [LARGE SCALE GENOMIC DNA]</scope>
    <source>
        <strain evidence="2 3">DSM 44786</strain>
    </source>
</reference>
<name>A0A7W7SFF3_9ACTN</name>
<gene>
    <name evidence="2" type="ORF">F4556_004995</name>
</gene>